<protein>
    <submittedName>
        <fullName evidence="1">Uncharacterized protein</fullName>
    </submittedName>
</protein>
<reference evidence="1" key="1">
    <citation type="journal article" date="2023" name="PLoS Negl. Trop. Dis.">
        <title>A genome sequence for Biomphalaria pfeifferi, the major vector snail for the human-infecting parasite Schistosoma mansoni.</title>
        <authorList>
            <person name="Bu L."/>
            <person name="Lu L."/>
            <person name="Laidemitt M.R."/>
            <person name="Zhang S.M."/>
            <person name="Mutuku M."/>
            <person name="Mkoji G."/>
            <person name="Steinauer M."/>
            <person name="Loker E.S."/>
        </authorList>
    </citation>
    <scope>NUCLEOTIDE SEQUENCE</scope>
    <source>
        <strain evidence="1">KasaAsao</strain>
    </source>
</reference>
<proteinExistence type="predicted"/>
<dbReference type="Proteomes" id="UP001233172">
    <property type="component" value="Unassembled WGS sequence"/>
</dbReference>
<dbReference type="EMBL" id="JASAOG010000059">
    <property type="protein sequence ID" value="KAK0056807.1"/>
    <property type="molecule type" value="Genomic_DNA"/>
</dbReference>
<reference evidence="1" key="2">
    <citation type="submission" date="2023-04" db="EMBL/GenBank/DDBJ databases">
        <authorList>
            <person name="Bu L."/>
            <person name="Lu L."/>
            <person name="Laidemitt M.R."/>
            <person name="Zhang S.M."/>
            <person name="Mutuku M."/>
            <person name="Mkoji G."/>
            <person name="Steinauer M."/>
            <person name="Loker E.S."/>
        </authorList>
    </citation>
    <scope>NUCLEOTIDE SEQUENCE</scope>
    <source>
        <strain evidence="1">KasaAsao</strain>
        <tissue evidence="1">Whole Snail</tissue>
    </source>
</reference>
<accession>A0AAD8F9L3</accession>
<sequence length="101" mass="11177">MNWLSWTKSSSDPTLPPLLYRPSYPSPARSIDTTVLSNVSRVQGLTNSSLMKLTDIRRISKRTLLSKIAAQMGFEGLKKLLGGGNGGEETWAGDRMFRGEF</sequence>
<name>A0AAD8F9L3_BIOPF</name>
<gene>
    <name evidence="1" type="ORF">Bpfe_013745</name>
</gene>
<organism evidence="1 2">
    <name type="scientific">Biomphalaria pfeifferi</name>
    <name type="common">Bloodfluke planorb</name>
    <name type="synonym">Freshwater snail</name>
    <dbReference type="NCBI Taxonomy" id="112525"/>
    <lineage>
        <taxon>Eukaryota</taxon>
        <taxon>Metazoa</taxon>
        <taxon>Spiralia</taxon>
        <taxon>Lophotrochozoa</taxon>
        <taxon>Mollusca</taxon>
        <taxon>Gastropoda</taxon>
        <taxon>Heterobranchia</taxon>
        <taxon>Euthyneura</taxon>
        <taxon>Panpulmonata</taxon>
        <taxon>Hygrophila</taxon>
        <taxon>Lymnaeoidea</taxon>
        <taxon>Planorbidae</taxon>
        <taxon>Biomphalaria</taxon>
    </lineage>
</organism>
<keyword evidence="2" id="KW-1185">Reference proteome</keyword>
<evidence type="ECO:0000313" key="2">
    <source>
        <dbReference type="Proteomes" id="UP001233172"/>
    </source>
</evidence>
<comment type="caution">
    <text evidence="1">The sequence shown here is derived from an EMBL/GenBank/DDBJ whole genome shotgun (WGS) entry which is preliminary data.</text>
</comment>
<dbReference type="AlphaFoldDB" id="A0AAD8F9L3"/>
<evidence type="ECO:0000313" key="1">
    <source>
        <dbReference type="EMBL" id="KAK0056807.1"/>
    </source>
</evidence>